<keyword evidence="1" id="KW-1133">Transmembrane helix</keyword>
<dbReference type="AlphaFoldDB" id="A0A8K0XNI8"/>
<proteinExistence type="predicted"/>
<keyword evidence="1" id="KW-0472">Membrane</keyword>
<organism evidence="2 3">
    <name type="scientific">Cristinia sonorae</name>
    <dbReference type="NCBI Taxonomy" id="1940300"/>
    <lineage>
        <taxon>Eukaryota</taxon>
        <taxon>Fungi</taxon>
        <taxon>Dikarya</taxon>
        <taxon>Basidiomycota</taxon>
        <taxon>Agaricomycotina</taxon>
        <taxon>Agaricomycetes</taxon>
        <taxon>Agaricomycetidae</taxon>
        <taxon>Agaricales</taxon>
        <taxon>Pleurotineae</taxon>
        <taxon>Stephanosporaceae</taxon>
        <taxon>Cristinia</taxon>
    </lineage>
</organism>
<protein>
    <submittedName>
        <fullName evidence="2">Uncharacterized protein</fullName>
    </submittedName>
</protein>
<evidence type="ECO:0000313" key="2">
    <source>
        <dbReference type="EMBL" id="KAH8096898.1"/>
    </source>
</evidence>
<evidence type="ECO:0000256" key="1">
    <source>
        <dbReference type="SAM" id="Phobius"/>
    </source>
</evidence>
<accession>A0A8K0XNI8</accession>
<feature type="transmembrane region" description="Helical" evidence="1">
    <location>
        <begin position="58"/>
        <end position="80"/>
    </location>
</feature>
<dbReference type="OrthoDB" id="2742220at2759"/>
<keyword evidence="1" id="KW-0812">Transmembrane</keyword>
<gene>
    <name evidence="2" type="ORF">BXZ70DRAFT_322137</name>
</gene>
<dbReference type="Proteomes" id="UP000813824">
    <property type="component" value="Unassembled WGS sequence"/>
</dbReference>
<sequence>MVDWKSEDVEQTIQKVYVRFVSVLIGVFLYYFVLSFYDVEIPLILKKKRFVLPYVPYLIGRYSAMTGAIMTILTFSTSYGKHCDRILRGMPILDALVLTSSSTNIMFRPLALFRQNRYVVVVLVTFTVAQWLMSISAVIITFLAPPAPLVVPLGGDCSAAHPPSGDKPGVLAIFFYLFTMSWDALILGLTIFGLSRLIPAHTSPLWIRLYRQGVGYVLATYECVFRHAWCDGQRDGILCDSRIFNEYQN</sequence>
<feature type="transmembrane region" description="Helical" evidence="1">
    <location>
        <begin position="16"/>
        <end position="37"/>
    </location>
</feature>
<evidence type="ECO:0000313" key="3">
    <source>
        <dbReference type="Proteomes" id="UP000813824"/>
    </source>
</evidence>
<keyword evidence="3" id="KW-1185">Reference proteome</keyword>
<feature type="transmembrane region" description="Helical" evidence="1">
    <location>
        <begin position="119"/>
        <end position="144"/>
    </location>
</feature>
<name>A0A8K0XNI8_9AGAR</name>
<dbReference type="EMBL" id="JAEVFJ010000022">
    <property type="protein sequence ID" value="KAH8096898.1"/>
    <property type="molecule type" value="Genomic_DNA"/>
</dbReference>
<feature type="transmembrane region" description="Helical" evidence="1">
    <location>
        <begin position="173"/>
        <end position="194"/>
    </location>
</feature>
<reference evidence="2" key="1">
    <citation type="journal article" date="2021" name="New Phytol.">
        <title>Evolutionary innovations through gain and loss of genes in the ectomycorrhizal Boletales.</title>
        <authorList>
            <person name="Wu G."/>
            <person name="Miyauchi S."/>
            <person name="Morin E."/>
            <person name="Kuo A."/>
            <person name="Drula E."/>
            <person name="Varga T."/>
            <person name="Kohler A."/>
            <person name="Feng B."/>
            <person name="Cao Y."/>
            <person name="Lipzen A."/>
            <person name="Daum C."/>
            <person name="Hundley H."/>
            <person name="Pangilinan J."/>
            <person name="Johnson J."/>
            <person name="Barry K."/>
            <person name="LaButti K."/>
            <person name="Ng V."/>
            <person name="Ahrendt S."/>
            <person name="Min B."/>
            <person name="Choi I.G."/>
            <person name="Park H."/>
            <person name="Plett J.M."/>
            <person name="Magnuson J."/>
            <person name="Spatafora J.W."/>
            <person name="Nagy L.G."/>
            <person name="Henrissat B."/>
            <person name="Grigoriev I.V."/>
            <person name="Yang Z.L."/>
            <person name="Xu J."/>
            <person name="Martin F.M."/>
        </authorList>
    </citation>
    <scope>NUCLEOTIDE SEQUENCE</scope>
    <source>
        <strain evidence="2">KKN 215</strain>
    </source>
</reference>
<comment type="caution">
    <text evidence="2">The sequence shown here is derived from an EMBL/GenBank/DDBJ whole genome shotgun (WGS) entry which is preliminary data.</text>
</comment>